<proteinExistence type="predicted"/>
<reference evidence="1" key="1">
    <citation type="submission" date="2023-10" db="EMBL/GenBank/DDBJ databases">
        <title>Amphibacter perezi, gen. nov., sp. nov. a novel taxa of the family Comamonadaceae, class Betaproteobacteria isolated from the skin microbiota of Pelophylax perezi from different populations.</title>
        <authorList>
            <person name="Costa S."/>
            <person name="Proenca D.N."/>
            <person name="Lopes I."/>
            <person name="Morais P.V."/>
        </authorList>
    </citation>
    <scope>NUCLEOTIDE SEQUENCE</scope>
    <source>
        <strain evidence="1">SL12-8</strain>
    </source>
</reference>
<dbReference type="EMBL" id="JAWDIE010000002">
    <property type="protein sequence ID" value="MEJ7137170.1"/>
    <property type="molecule type" value="Genomic_DNA"/>
</dbReference>
<sequence length="212" mass="22634">MSTRNTRQTPRQSASPSSRSTTSRSRRALLAVGLCSSIATLAWASPAQAQEVRLDTSAGEIVLQMDAAKAPKTVANFLSYVKSGHYNGTVFHRVIADFMIQGGGFTPDFKEKPTRAPIALEKTGLSNTVGTVAMARTSDPDSASAQFFINVKDNLFLDPARSPDGNGYAVFGKVVKGMDVVNKIRAVRTTSVGPYQDVPAQPVIIRSASVVQ</sequence>
<dbReference type="Proteomes" id="UP001364695">
    <property type="component" value="Unassembled WGS sequence"/>
</dbReference>
<organism evidence="1 2">
    <name type="scientific">Amphibiibacter pelophylacis</name>
    <dbReference type="NCBI Taxonomy" id="1799477"/>
    <lineage>
        <taxon>Bacteria</taxon>
        <taxon>Pseudomonadati</taxon>
        <taxon>Pseudomonadota</taxon>
        <taxon>Betaproteobacteria</taxon>
        <taxon>Burkholderiales</taxon>
        <taxon>Sphaerotilaceae</taxon>
        <taxon>Amphibiibacter</taxon>
    </lineage>
</organism>
<name>A0ACC6NYW6_9BURK</name>
<comment type="caution">
    <text evidence="1">The sequence shown here is derived from an EMBL/GenBank/DDBJ whole genome shotgun (WGS) entry which is preliminary data.</text>
</comment>
<evidence type="ECO:0000313" key="2">
    <source>
        <dbReference type="Proteomes" id="UP001364695"/>
    </source>
</evidence>
<keyword evidence="1" id="KW-0413">Isomerase</keyword>
<protein>
    <submittedName>
        <fullName evidence="1">Peptidylprolyl isomerase</fullName>
    </submittedName>
</protein>
<accession>A0ACC6NYW6</accession>
<gene>
    <name evidence="1" type="ORF">RV045_01840</name>
</gene>
<evidence type="ECO:0000313" key="1">
    <source>
        <dbReference type="EMBL" id="MEJ7137170.1"/>
    </source>
</evidence>
<keyword evidence="2" id="KW-1185">Reference proteome</keyword>